<evidence type="ECO:0000313" key="1">
    <source>
        <dbReference type="EMBL" id="EXB39767.1"/>
    </source>
</evidence>
<proteinExistence type="predicted"/>
<dbReference type="AlphaFoldDB" id="W9QL01"/>
<organism evidence="1 2">
    <name type="scientific">Morus notabilis</name>
    <dbReference type="NCBI Taxonomy" id="981085"/>
    <lineage>
        <taxon>Eukaryota</taxon>
        <taxon>Viridiplantae</taxon>
        <taxon>Streptophyta</taxon>
        <taxon>Embryophyta</taxon>
        <taxon>Tracheophyta</taxon>
        <taxon>Spermatophyta</taxon>
        <taxon>Magnoliopsida</taxon>
        <taxon>eudicotyledons</taxon>
        <taxon>Gunneridae</taxon>
        <taxon>Pentapetalae</taxon>
        <taxon>rosids</taxon>
        <taxon>fabids</taxon>
        <taxon>Rosales</taxon>
        <taxon>Moraceae</taxon>
        <taxon>Moreae</taxon>
        <taxon>Morus</taxon>
    </lineage>
</organism>
<protein>
    <submittedName>
        <fullName evidence="1">Uncharacterized protein</fullName>
    </submittedName>
</protein>
<dbReference type="EMBL" id="KE343734">
    <property type="protein sequence ID" value="EXB39767.1"/>
    <property type="molecule type" value="Genomic_DNA"/>
</dbReference>
<reference evidence="2" key="1">
    <citation type="submission" date="2013-01" db="EMBL/GenBank/DDBJ databases">
        <title>Draft Genome Sequence of a Mulberry Tree, Morus notabilis C.K. Schneid.</title>
        <authorList>
            <person name="He N."/>
            <person name="Zhao S."/>
        </authorList>
    </citation>
    <scope>NUCLEOTIDE SEQUENCE</scope>
</reference>
<sequence>MSNNIKIMTNVMTNVAMSFRAPFWNFEYPKKNSPINWDDIIQLLDSKYLREVKPVTAQDPTGNLRWYWFEGLENCTTRGGGTWGRSIKTPNNFKKTSHLPVTNEFFF</sequence>
<name>W9QL01_9ROSA</name>
<evidence type="ECO:0000313" key="2">
    <source>
        <dbReference type="Proteomes" id="UP000030645"/>
    </source>
</evidence>
<keyword evidence="2" id="KW-1185">Reference proteome</keyword>
<gene>
    <name evidence="1" type="ORF">L484_016611</name>
</gene>
<accession>W9QL01</accession>
<dbReference type="Proteomes" id="UP000030645">
    <property type="component" value="Unassembled WGS sequence"/>
</dbReference>